<protein>
    <recommendedName>
        <fullName evidence="4">Secreted protein</fullName>
    </recommendedName>
</protein>
<dbReference type="Proteomes" id="UP001595974">
    <property type="component" value="Unassembled WGS sequence"/>
</dbReference>
<evidence type="ECO:0000313" key="2">
    <source>
        <dbReference type="EMBL" id="MFC5767780.1"/>
    </source>
</evidence>
<evidence type="ECO:0000313" key="3">
    <source>
        <dbReference type="Proteomes" id="UP001595974"/>
    </source>
</evidence>
<evidence type="ECO:0008006" key="4">
    <source>
        <dbReference type="Google" id="ProtNLM"/>
    </source>
</evidence>
<organism evidence="2 3">
    <name type="scientific">Thauera sinica</name>
    <dbReference type="NCBI Taxonomy" id="2665146"/>
    <lineage>
        <taxon>Bacteria</taxon>
        <taxon>Pseudomonadati</taxon>
        <taxon>Pseudomonadota</taxon>
        <taxon>Betaproteobacteria</taxon>
        <taxon>Rhodocyclales</taxon>
        <taxon>Zoogloeaceae</taxon>
        <taxon>Thauera</taxon>
    </lineage>
</organism>
<sequence>MAKILFLLILSIANQCVAAIGIGFSERRPDGNVFLYTSEKIRESTIIRLKFGINQDAKCCQILHGRDFQKTDSVDFVMGNKEVAGYELKKRGSEKRGERKIGVAIINSSSARNYKKDVKAFKDGKQYLITTCFGTEGVNLKLYGGRDLLDSLYYYLGYDVPATCNDR</sequence>
<dbReference type="RefSeq" id="WP_157748486.1">
    <property type="nucleotide sequence ID" value="NZ_JBHSOG010000002.1"/>
</dbReference>
<comment type="caution">
    <text evidence="2">The sequence shown here is derived from an EMBL/GenBank/DDBJ whole genome shotgun (WGS) entry which is preliminary data.</text>
</comment>
<name>A0ABW1AKS5_9RHOO</name>
<evidence type="ECO:0000256" key="1">
    <source>
        <dbReference type="SAM" id="SignalP"/>
    </source>
</evidence>
<feature type="chain" id="PRO_5047186175" description="Secreted protein" evidence="1">
    <location>
        <begin position="19"/>
        <end position="167"/>
    </location>
</feature>
<feature type="signal peptide" evidence="1">
    <location>
        <begin position="1"/>
        <end position="18"/>
    </location>
</feature>
<reference evidence="3" key="1">
    <citation type="journal article" date="2019" name="Int. J. Syst. Evol. Microbiol.">
        <title>The Global Catalogue of Microorganisms (GCM) 10K type strain sequencing project: providing services to taxonomists for standard genome sequencing and annotation.</title>
        <authorList>
            <consortium name="The Broad Institute Genomics Platform"/>
            <consortium name="The Broad Institute Genome Sequencing Center for Infectious Disease"/>
            <person name="Wu L."/>
            <person name="Ma J."/>
        </authorList>
    </citation>
    <scope>NUCLEOTIDE SEQUENCE [LARGE SCALE GENOMIC DNA]</scope>
    <source>
        <strain evidence="3">SHR3</strain>
    </source>
</reference>
<keyword evidence="1" id="KW-0732">Signal</keyword>
<keyword evidence="3" id="KW-1185">Reference proteome</keyword>
<gene>
    <name evidence="2" type="ORF">ACFPTN_00175</name>
</gene>
<proteinExistence type="predicted"/>
<accession>A0ABW1AKS5</accession>
<dbReference type="EMBL" id="JBHSOG010000002">
    <property type="protein sequence ID" value="MFC5767780.1"/>
    <property type="molecule type" value="Genomic_DNA"/>
</dbReference>